<dbReference type="NCBIfam" id="NF006702">
    <property type="entry name" value="PRK09248.1"/>
    <property type="match status" value="1"/>
</dbReference>
<dbReference type="SUPFAM" id="SSF89550">
    <property type="entry name" value="PHP domain-like"/>
    <property type="match status" value="1"/>
</dbReference>
<name>A0A1V5SW74_9BACT</name>
<dbReference type="AlphaFoldDB" id="A0A1V5SW74"/>
<evidence type="ECO:0000313" key="2">
    <source>
        <dbReference type="EMBL" id="OQA58777.1"/>
    </source>
</evidence>
<dbReference type="Pfam" id="PF02811">
    <property type="entry name" value="PHP"/>
    <property type="match status" value="1"/>
</dbReference>
<dbReference type="Gene3D" id="3.20.20.140">
    <property type="entry name" value="Metal-dependent hydrolases"/>
    <property type="match status" value="1"/>
</dbReference>
<organism evidence="2">
    <name type="scientific">Candidatus Atribacter allofermentans</name>
    <dbReference type="NCBI Taxonomy" id="1852833"/>
    <lineage>
        <taxon>Bacteria</taxon>
        <taxon>Pseudomonadati</taxon>
        <taxon>Atribacterota</taxon>
        <taxon>Atribacteria</taxon>
        <taxon>Atribacterales</taxon>
        <taxon>Atribacteraceae</taxon>
        <taxon>Atribacter</taxon>
    </lineage>
</organism>
<dbReference type="InterPro" id="IPR050243">
    <property type="entry name" value="PHP_phosphatase"/>
</dbReference>
<dbReference type="PANTHER" id="PTHR36928">
    <property type="entry name" value="PHOSPHATASE YCDX-RELATED"/>
    <property type="match status" value="1"/>
</dbReference>
<reference evidence="2" key="1">
    <citation type="submission" date="2017-02" db="EMBL/GenBank/DDBJ databases">
        <title>Delving into the versatile metabolic prowess of the omnipresent phylum Bacteroidetes.</title>
        <authorList>
            <person name="Nobu M.K."/>
            <person name="Mei R."/>
            <person name="Narihiro T."/>
            <person name="Kuroda K."/>
            <person name="Liu W.-T."/>
        </authorList>
    </citation>
    <scope>NUCLEOTIDE SEQUENCE</scope>
    <source>
        <strain evidence="2">ADurb.Bin276</strain>
    </source>
</reference>
<dbReference type="SMART" id="SM00481">
    <property type="entry name" value="POLIIIAc"/>
    <property type="match status" value="1"/>
</dbReference>
<dbReference type="GO" id="GO:0008270">
    <property type="term" value="F:zinc ion binding"/>
    <property type="evidence" value="ECO:0007669"/>
    <property type="project" value="TreeGrafter"/>
</dbReference>
<proteinExistence type="predicted"/>
<dbReference type="EC" id="3.1.3.-" evidence="2"/>
<dbReference type="CDD" id="cd07437">
    <property type="entry name" value="PHP_HisPPase_Ycdx_like"/>
    <property type="match status" value="1"/>
</dbReference>
<sequence>MYQIIGDLHIHSIVSGHAFSTVREIALVAQQKNLQFIGLAEHGPSMPGGPSPIYFEARGHFPKKIDNIEVFFGAEIDILDENSTLDLDSQSLKKIDYGIISFHPQVYRGEILSDYTSILIKALENPYINIIAHLGNPRYPVDYPLIVKKAIDYNKVIEINNSSFHISRKGSLENCKMIAQEIKKQGGYIIVTSDAHYCDEVGDYQLSLDLLESINFPKEYIINASPTMFQSFLNSFLKIRGRER</sequence>
<dbReference type="InterPro" id="IPR016195">
    <property type="entry name" value="Pol/histidinol_Pase-like"/>
</dbReference>
<dbReference type="EMBL" id="MWBQ01000066">
    <property type="protein sequence ID" value="OQA58777.1"/>
    <property type="molecule type" value="Genomic_DNA"/>
</dbReference>
<dbReference type="GO" id="GO:0042578">
    <property type="term" value="F:phosphoric ester hydrolase activity"/>
    <property type="evidence" value="ECO:0007669"/>
    <property type="project" value="TreeGrafter"/>
</dbReference>
<comment type="caution">
    <text evidence="2">The sequence shown here is derived from an EMBL/GenBank/DDBJ whole genome shotgun (WGS) entry which is preliminary data.</text>
</comment>
<dbReference type="PANTHER" id="PTHR36928:SF1">
    <property type="entry name" value="PHOSPHATASE YCDX-RELATED"/>
    <property type="match status" value="1"/>
</dbReference>
<dbReference type="GO" id="GO:0005829">
    <property type="term" value="C:cytosol"/>
    <property type="evidence" value="ECO:0007669"/>
    <property type="project" value="TreeGrafter"/>
</dbReference>
<protein>
    <submittedName>
        <fullName evidence="2">Putative phosphatase YcdX</fullName>
        <ecNumber evidence="2">3.1.3.-</ecNumber>
    </submittedName>
</protein>
<feature type="domain" description="Polymerase/histidinol phosphatase N-terminal" evidence="1">
    <location>
        <begin position="6"/>
        <end position="80"/>
    </location>
</feature>
<dbReference type="InterPro" id="IPR003141">
    <property type="entry name" value="Pol/His_phosphatase_N"/>
</dbReference>
<accession>A0A1V5SW74</accession>
<dbReference type="Proteomes" id="UP000485569">
    <property type="component" value="Unassembled WGS sequence"/>
</dbReference>
<keyword evidence="2" id="KW-0378">Hydrolase</keyword>
<gene>
    <name evidence="2" type="primary">ycdX</name>
    <name evidence="2" type="ORF">BWY41_00986</name>
</gene>
<dbReference type="InterPro" id="IPR004013">
    <property type="entry name" value="PHP_dom"/>
</dbReference>
<evidence type="ECO:0000259" key="1">
    <source>
        <dbReference type="SMART" id="SM00481"/>
    </source>
</evidence>